<evidence type="ECO:0000256" key="2">
    <source>
        <dbReference type="ARBA" id="ARBA00005013"/>
    </source>
</evidence>
<dbReference type="NCBIfam" id="TIGR00526">
    <property type="entry name" value="folB_dom"/>
    <property type="match status" value="1"/>
</dbReference>
<evidence type="ECO:0000313" key="8">
    <source>
        <dbReference type="EMBL" id="TFH98889.1"/>
    </source>
</evidence>
<evidence type="ECO:0000259" key="7">
    <source>
        <dbReference type="SMART" id="SM00905"/>
    </source>
</evidence>
<protein>
    <recommendedName>
        <fullName evidence="6">7,8-dihydroneopterin aldolase</fullName>
        <ecNumber evidence="6">4.1.2.25</ecNumber>
    </recommendedName>
</protein>
<evidence type="ECO:0000313" key="9">
    <source>
        <dbReference type="Proteomes" id="UP000298017"/>
    </source>
</evidence>
<organism evidence="8 9">
    <name type="scientific">Kocuria rhizophila</name>
    <dbReference type="NCBI Taxonomy" id="72000"/>
    <lineage>
        <taxon>Bacteria</taxon>
        <taxon>Bacillati</taxon>
        <taxon>Actinomycetota</taxon>
        <taxon>Actinomycetes</taxon>
        <taxon>Micrococcales</taxon>
        <taxon>Micrococcaceae</taxon>
        <taxon>Kocuria</taxon>
    </lineage>
</organism>
<dbReference type="CDD" id="cd00534">
    <property type="entry name" value="DHNA_DHNTPE"/>
    <property type="match status" value="1"/>
</dbReference>
<gene>
    <name evidence="8" type="primary">folB</name>
    <name evidence="8" type="ORF">E4P33_11385</name>
</gene>
<dbReference type="RefSeq" id="WP_019310548.1">
    <property type="nucleotide sequence ID" value="NZ_CABMOG010000008.1"/>
</dbReference>
<dbReference type="InterPro" id="IPR006156">
    <property type="entry name" value="Dihydroneopterin_aldolase"/>
</dbReference>
<keyword evidence="5 6" id="KW-0456">Lyase</keyword>
<dbReference type="PANTHER" id="PTHR42844">
    <property type="entry name" value="DIHYDRONEOPTERIN ALDOLASE 1-RELATED"/>
    <property type="match status" value="1"/>
</dbReference>
<dbReference type="PANTHER" id="PTHR42844:SF1">
    <property type="entry name" value="DIHYDRONEOPTERIN ALDOLASE 1-RELATED"/>
    <property type="match status" value="1"/>
</dbReference>
<feature type="domain" description="Dihydroneopterin aldolase/epimerase" evidence="7">
    <location>
        <begin position="14"/>
        <end position="127"/>
    </location>
</feature>
<dbReference type="GO" id="GO:0005737">
    <property type="term" value="C:cytoplasm"/>
    <property type="evidence" value="ECO:0007669"/>
    <property type="project" value="TreeGrafter"/>
</dbReference>
<evidence type="ECO:0000256" key="6">
    <source>
        <dbReference type="RuleBase" id="RU362079"/>
    </source>
</evidence>
<evidence type="ECO:0000256" key="4">
    <source>
        <dbReference type="ARBA" id="ARBA00022909"/>
    </source>
</evidence>
<dbReference type="SUPFAM" id="SSF55620">
    <property type="entry name" value="Tetrahydrobiopterin biosynthesis enzymes-like"/>
    <property type="match status" value="1"/>
</dbReference>
<evidence type="ECO:0000256" key="5">
    <source>
        <dbReference type="ARBA" id="ARBA00023239"/>
    </source>
</evidence>
<dbReference type="GO" id="GO:0004150">
    <property type="term" value="F:dihydroneopterin aldolase activity"/>
    <property type="evidence" value="ECO:0007669"/>
    <property type="project" value="UniProtKB-UniRule"/>
</dbReference>
<name>A0AAX2SBN4_KOCRH</name>
<dbReference type="Gene3D" id="3.30.1130.10">
    <property type="match status" value="1"/>
</dbReference>
<comment type="caution">
    <text evidence="8">The sequence shown here is derived from an EMBL/GenBank/DDBJ whole genome shotgun (WGS) entry which is preliminary data.</text>
</comment>
<keyword evidence="9" id="KW-1185">Reference proteome</keyword>
<dbReference type="SMART" id="SM00905">
    <property type="entry name" value="FolB"/>
    <property type="match status" value="1"/>
</dbReference>
<dbReference type="InterPro" id="IPR006157">
    <property type="entry name" value="FolB_dom"/>
</dbReference>
<dbReference type="GO" id="GO:0046656">
    <property type="term" value="P:folic acid biosynthetic process"/>
    <property type="evidence" value="ECO:0007669"/>
    <property type="project" value="UniProtKB-UniRule"/>
</dbReference>
<dbReference type="EC" id="4.1.2.25" evidence="6"/>
<dbReference type="InterPro" id="IPR043133">
    <property type="entry name" value="GTP-CH-I_C/QueF"/>
</dbReference>
<evidence type="ECO:0000256" key="3">
    <source>
        <dbReference type="ARBA" id="ARBA00005708"/>
    </source>
</evidence>
<reference evidence="8 9" key="1">
    <citation type="submission" date="2019-03" db="EMBL/GenBank/DDBJ databases">
        <title>Genome Sequencing and Assembly of Various Microbes Isolated from Alder Root Nodule.</title>
        <authorList>
            <person name="Swanson E."/>
            <person name="Sevigny J.L."/>
            <person name="Pesce C."/>
            <person name="Davis I."/>
            <person name="Kleiner V."/>
            <person name="Tisa L."/>
        </authorList>
    </citation>
    <scope>NUCLEOTIDE SEQUENCE [LARGE SCALE GENOMIC DNA]</scope>
    <source>
        <strain evidence="8 9">4R-31</strain>
    </source>
</reference>
<comment type="similarity">
    <text evidence="3 6">Belongs to the DHNA family.</text>
</comment>
<accession>A0AAX2SBN4</accession>
<dbReference type="Proteomes" id="UP000298017">
    <property type="component" value="Unassembled WGS sequence"/>
</dbReference>
<dbReference type="GO" id="GO:0046654">
    <property type="term" value="P:tetrahydrofolate biosynthetic process"/>
    <property type="evidence" value="ECO:0007669"/>
    <property type="project" value="UniProtKB-UniRule"/>
</dbReference>
<dbReference type="EMBL" id="SPNK01000018">
    <property type="protein sequence ID" value="TFH98889.1"/>
    <property type="molecule type" value="Genomic_DNA"/>
</dbReference>
<dbReference type="Pfam" id="PF02152">
    <property type="entry name" value="FolB"/>
    <property type="match status" value="1"/>
</dbReference>
<comment type="catalytic activity">
    <reaction evidence="1 6">
        <text>7,8-dihydroneopterin = 6-hydroxymethyl-7,8-dihydropterin + glycolaldehyde</text>
        <dbReference type="Rhea" id="RHEA:10540"/>
        <dbReference type="ChEBI" id="CHEBI:17001"/>
        <dbReference type="ChEBI" id="CHEBI:17071"/>
        <dbReference type="ChEBI" id="CHEBI:44841"/>
        <dbReference type="EC" id="4.1.2.25"/>
    </reaction>
</comment>
<keyword evidence="4 6" id="KW-0289">Folate biosynthesis</keyword>
<proteinExistence type="inferred from homology"/>
<comment type="function">
    <text evidence="6">Catalyzes the conversion of 7,8-dihydroneopterin to 6-hydroxymethyl-7,8-dihydropterin.</text>
</comment>
<dbReference type="FunFam" id="3.30.1130.10:FF:000003">
    <property type="entry name" value="7,8-dihydroneopterin aldolase"/>
    <property type="match status" value="1"/>
</dbReference>
<sequence>MTTTTPDPSSHDRIVLTGLGAVGYHGVFEKERRSGQPFFVDLVLHMDLRPAGSTDDLTRTVHYGEVAEMVREIIIGTRFQLIEALAEEIARSLLETFPAVAVLEVTVHKPKAPIDVTFSDVAVSIVRRRPVRSEDGS</sequence>
<dbReference type="NCBIfam" id="TIGR00525">
    <property type="entry name" value="folB"/>
    <property type="match status" value="1"/>
</dbReference>
<dbReference type="AlphaFoldDB" id="A0AAX2SBN4"/>
<evidence type="ECO:0000256" key="1">
    <source>
        <dbReference type="ARBA" id="ARBA00001353"/>
    </source>
</evidence>
<comment type="pathway">
    <text evidence="2 6">Cofactor biosynthesis; tetrahydrofolate biosynthesis; 2-amino-4-hydroxy-6-hydroxymethyl-7,8-dihydropteridine diphosphate from 7,8-dihydroneopterin triphosphate: step 3/4.</text>
</comment>